<feature type="chain" id="PRO_5017195109" evidence="1">
    <location>
        <begin position="24"/>
        <end position="157"/>
    </location>
</feature>
<proteinExistence type="predicted"/>
<dbReference type="Proteomes" id="UP000265882">
    <property type="component" value="Unassembled WGS sequence"/>
</dbReference>
<accession>A0A3A4NL02</accession>
<evidence type="ECO:0000256" key="1">
    <source>
        <dbReference type="SAM" id="SignalP"/>
    </source>
</evidence>
<dbReference type="AlphaFoldDB" id="A0A3A4NL02"/>
<name>A0A3A4NL02_ABYX5</name>
<feature type="signal peptide" evidence="1">
    <location>
        <begin position="1"/>
        <end position="23"/>
    </location>
</feature>
<keyword evidence="1" id="KW-0732">Signal</keyword>
<sequence>MEWKKIFVAIAVGIILLCPLAFAHAQNEDEQAVAPDQGEEQLARAQTDLLCSPEHMRTMLQNDQDKECVAEAALKDEATTEILMDKIVADPGLRKKMMQKMHAAMHERMMEHKRGMQGEGGMMEEGGMMNKGGMMEEGGMMNEGGMMGEGEMEVEAE</sequence>
<protein>
    <submittedName>
        <fullName evidence="2">Uncharacterized protein</fullName>
    </submittedName>
</protein>
<reference evidence="2 3" key="1">
    <citation type="journal article" date="2017" name="ISME J.">
        <title>Energy and carbon metabolisms in a deep terrestrial subsurface fluid microbial community.</title>
        <authorList>
            <person name="Momper L."/>
            <person name="Jungbluth S.P."/>
            <person name="Lee M.D."/>
            <person name="Amend J.P."/>
        </authorList>
    </citation>
    <scope>NUCLEOTIDE SEQUENCE [LARGE SCALE GENOMIC DNA]</scope>
    <source>
        <strain evidence="2">SURF_5</strain>
    </source>
</reference>
<evidence type="ECO:0000313" key="2">
    <source>
        <dbReference type="EMBL" id="RJP16134.1"/>
    </source>
</evidence>
<evidence type="ECO:0000313" key="3">
    <source>
        <dbReference type="Proteomes" id="UP000265882"/>
    </source>
</evidence>
<organism evidence="2 3">
    <name type="scientific">Abyssobacteria bacterium (strain SURF_5)</name>
    <dbReference type="NCBI Taxonomy" id="2093360"/>
    <lineage>
        <taxon>Bacteria</taxon>
        <taxon>Pseudomonadati</taxon>
        <taxon>Candidatus Hydrogenedentota</taxon>
        <taxon>Candidatus Abyssobacteria</taxon>
    </lineage>
</organism>
<gene>
    <name evidence="2" type="ORF">C4520_19165</name>
</gene>
<dbReference type="EMBL" id="QZKU01000128">
    <property type="protein sequence ID" value="RJP16134.1"/>
    <property type="molecule type" value="Genomic_DNA"/>
</dbReference>
<comment type="caution">
    <text evidence="2">The sequence shown here is derived from an EMBL/GenBank/DDBJ whole genome shotgun (WGS) entry which is preliminary data.</text>
</comment>